<keyword evidence="2" id="KW-0520">NAD</keyword>
<feature type="domain" description="D-isomer specific 2-hydroxyacid dehydrogenase NAD-binding" evidence="3">
    <location>
        <begin position="112"/>
        <end position="284"/>
    </location>
</feature>
<keyword evidence="5" id="KW-1185">Reference proteome</keyword>
<evidence type="ECO:0000256" key="2">
    <source>
        <dbReference type="ARBA" id="ARBA00023027"/>
    </source>
</evidence>
<dbReference type="PANTHER" id="PTHR43333">
    <property type="entry name" value="2-HACID_DH_C DOMAIN-CONTAINING PROTEIN"/>
    <property type="match status" value="1"/>
</dbReference>
<gene>
    <name evidence="4" type="ORF">ABDJ40_17615</name>
</gene>
<reference evidence="4 5" key="1">
    <citation type="submission" date="2024-05" db="EMBL/GenBank/DDBJ databases">
        <title>Roseateles sp. 2.12 16S ribosomal RNA gene Genome sequencing and assembly.</title>
        <authorList>
            <person name="Woo H."/>
        </authorList>
    </citation>
    <scope>NUCLEOTIDE SEQUENCE [LARGE SCALE GENOMIC DNA]</scope>
    <source>
        <strain evidence="4 5">2.12</strain>
    </source>
</reference>
<dbReference type="Gene3D" id="3.40.50.720">
    <property type="entry name" value="NAD(P)-binding Rossmann-like Domain"/>
    <property type="match status" value="2"/>
</dbReference>
<dbReference type="EMBL" id="JBDPZC010000008">
    <property type="protein sequence ID" value="MEO3714590.1"/>
    <property type="molecule type" value="Genomic_DNA"/>
</dbReference>
<evidence type="ECO:0000313" key="5">
    <source>
        <dbReference type="Proteomes" id="UP001462640"/>
    </source>
</evidence>
<keyword evidence="1" id="KW-0560">Oxidoreductase</keyword>
<dbReference type="RefSeq" id="WP_347611674.1">
    <property type="nucleotide sequence ID" value="NZ_JBDPZC010000008.1"/>
</dbReference>
<dbReference type="PANTHER" id="PTHR43333:SF1">
    <property type="entry name" value="D-ISOMER SPECIFIC 2-HYDROXYACID DEHYDROGENASE NAD-BINDING DOMAIN-CONTAINING PROTEIN"/>
    <property type="match status" value="1"/>
</dbReference>
<sequence>MAILLCGAWALDQPEGRAEQQRWLQALHQALPGEDWVLQAPEDPAQAAAIEIAVVANPPPGSLQGLPRLALIQSLWAGVDRLMQDLTLPSGIPLCRMVDPAMNEAMVQTALWATLALHRGFFQCQQQQRTALWRQPPQLRAAEWQVLVLGQGELGGRVARSLAGLGYAVSGWSRRPRTHEGVQGLHGEDGLSRGLAAADTVINLLPLTDETRGFFDARRLGAFKRGASLINLARGAHVDEQALLAALDAGHVGHAVLDVFRHEPLPAPHPFWSHPQVTVLPHTAAQTDPRSAAEVVASNVRALRSGTTLQHRVERSQGY</sequence>
<dbReference type="InterPro" id="IPR036291">
    <property type="entry name" value="NAD(P)-bd_dom_sf"/>
</dbReference>
<name>A0ABV0GHT5_9BURK</name>
<organism evidence="4 5">
    <name type="scientific">Roseateles flavus</name>
    <dbReference type="NCBI Taxonomy" id="3149041"/>
    <lineage>
        <taxon>Bacteria</taxon>
        <taxon>Pseudomonadati</taxon>
        <taxon>Pseudomonadota</taxon>
        <taxon>Betaproteobacteria</taxon>
        <taxon>Burkholderiales</taxon>
        <taxon>Sphaerotilaceae</taxon>
        <taxon>Roseateles</taxon>
    </lineage>
</organism>
<proteinExistence type="predicted"/>
<evidence type="ECO:0000256" key="1">
    <source>
        <dbReference type="ARBA" id="ARBA00023002"/>
    </source>
</evidence>
<accession>A0ABV0GHT5</accession>
<evidence type="ECO:0000313" key="4">
    <source>
        <dbReference type="EMBL" id="MEO3714590.1"/>
    </source>
</evidence>
<dbReference type="Pfam" id="PF02826">
    <property type="entry name" value="2-Hacid_dh_C"/>
    <property type="match status" value="1"/>
</dbReference>
<comment type="caution">
    <text evidence="4">The sequence shown here is derived from an EMBL/GenBank/DDBJ whole genome shotgun (WGS) entry which is preliminary data.</text>
</comment>
<evidence type="ECO:0000259" key="3">
    <source>
        <dbReference type="Pfam" id="PF02826"/>
    </source>
</evidence>
<dbReference type="InterPro" id="IPR006140">
    <property type="entry name" value="D-isomer_DH_NAD-bd"/>
</dbReference>
<protein>
    <submittedName>
        <fullName evidence="4">Glyoxylate/hydroxypyruvate reductase A</fullName>
    </submittedName>
</protein>
<dbReference type="CDD" id="cd12164">
    <property type="entry name" value="GDH_like_2"/>
    <property type="match status" value="1"/>
</dbReference>
<dbReference type="Proteomes" id="UP001462640">
    <property type="component" value="Unassembled WGS sequence"/>
</dbReference>
<dbReference type="SUPFAM" id="SSF51735">
    <property type="entry name" value="NAD(P)-binding Rossmann-fold domains"/>
    <property type="match status" value="1"/>
</dbReference>